<dbReference type="AlphaFoldDB" id="A0A1B0CY16"/>
<dbReference type="VEuPathDB" id="VectorBase:LLOJ010014"/>
<keyword evidence="7" id="KW-1185">Reference proteome</keyword>
<dbReference type="InterPro" id="IPR006170">
    <property type="entry name" value="PBP/GOBP"/>
</dbReference>
<evidence type="ECO:0000256" key="1">
    <source>
        <dbReference type="ARBA" id="ARBA00004613"/>
    </source>
</evidence>
<dbReference type="GO" id="GO:0005576">
    <property type="term" value="C:extracellular region"/>
    <property type="evidence" value="ECO:0007669"/>
    <property type="project" value="UniProtKB-SubCell"/>
</dbReference>
<evidence type="ECO:0000256" key="2">
    <source>
        <dbReference type="ARBA" id="ARBA00008098"/>
    </source>
</evidence>
<dbReference type="SUPFAM" id="SSF47565">
    <property type="entry name" value="Insect pheromone/odorant-binding proteins"/>
    <property type="match status" value="1"/>
</dbReference>
<dbReference type="GO" id="GO:0005549">
    <property type="term" value="F:odorant binding"/>
    <property type="evidence" value="ECO:0007669"/>
    <property type="project" value="InterPro"/>
</dbReference>
<protein>
    <recommendedName>
        <fullName evidence="8">Proteinral odorant-binding protein 56d</fullName>
    </recommendedName>
</protein>
<evidence type="ECO:0008006" key="8">
    <source>
        <dbReference type="Google" id="ProtNLM"/>
    </source>
</evidence>
<dbReference type="Proteomes" id="UP000092461">
    <property type="component" value="Unassembled WGS sequence"/>
</dbReference>
<keyword evidence="3" id="KW-0964">Secreted</keyword>
<reference evidence="6" key="1">
    <citation type="submission" date="2020-05" db="UniProtKB">
        <authorList>
            <consortium name="EnsemblMetazoa"/>
        </authorList>
    </citation>
    <scope>IDENTIFICATION</scope>
    <source>
        <strain evidence="6">Jacobina</strain>
    </source>
</reference>
<comment type="similarity">
    <text evidence="2">Belongs to the PBP/GOBP family.</text>
</comment>
<accession>A0A1B0CY16</accession>
<proteinExistence type="inferred from homology"/>
<dbReference type="Gene3D" id="1.10.238.20">
    <property type="entry name" value="Pheromone/general odorant binding protein domain"/>
    <property type="match status" value="1"/>
</dbReference>
<feature type="signal peptide" evidence="5">
    <location>
        <begin position="1"/>
        <end position="19"/>
    </location>
</feature>
<evidence type="ECO:0000256" key="4">
    <source>
        <dbReference type="ARBA" id="ARBA00022656"/>
    </source>
</evidence>
<dbReference type="GO" id="GO:0090729">
    <property type="term" value="F:toxin activity"/>
    <property type="evidence" value="ECO:0007669"/>
    <property type="project" value="UniProtKB-KW"/>
</dbReference>
<dbReference type="EnsemblMetazoa" id="LLOJ010014-RA">
    <property type="protein sequence ID" value="LLOJ010014-PA"/>
    <property type="gene ID" value="LLOJ010014"/>
</dbReference>
<dbReference type="VEuPathDB" id="VectorBase:LLONM1_003626"/>
<keyword evidence="5" id="KW-0732">Signal</keyword>
<name>A0A1B0CY16_LUTLO</name>
<evidence type="ECO:0000313" key="7">
    <source>
        <dbReference type="Proteomes" id="UP000092461"/>
    </source>
</evidence>
<dbReference type="Pfam" id="PF01395">
    <property type="entry name" value="PBP_GOBP"/>
    <property type="match status" value="1"/>
</dbReference>
<sequence>MKLIICTFLVFFYLSGTQAQKGYVTKAIMELGLPCAQEVGLSSESLKSIQSGDILSIQEGFGCFADCIAKKLGMIADDNSFHLGKYRERIGKIVLPEVAAQLEETCKGSVGTENCKISGSVLHCSLTKIVDIFYE</sequence>
<organism evidence="6 7">
    <name type="scientific">Lutzomyia longipalpis</name>
    <name type="common">Sand fly</name>
    <dbReference type="NCBI Taxonomy" id="7200"/>
    <lineage>
        <taxon>Eukaryota</taxon>
        <taxon>Metazoa</taxon>
        <taxon>Ecdysozoa</taxon>
        <taxon>Arthropoda</taxon>
        <taxon>Hexapoda</taxon>
        <taxon>Insecta</taxon>
        <taxon>Pterygota</taxon>
        <taxon>Neoptera</taxon>
        <taxon>Endopterygota</taxon>
        <taxon>Diptera</taxon>
        <taxon>Nematocera</taxon>
        <taxon>Psychodoidea</taxon>
        <taxon>Psychodidae</taxon>
        <taxon>Lutzomyia</taxon>
        <taxon>Lutzomyia</taxon>
    </lineage>
</organism>
<dbReference type="EMBL" id="AJWK01035251">
    <property type="status" value="NOT_ANNOTATED_CDS"/>
    <property type="molecule type" value="Genomic_DNA"/>
</dbReference>
<evidence type="ECO:0000256" key="3">
    <source>
        <dbReference type="ARBA" id="ARBA00022525"/>
    </source>
</evidence>
<dbReference type="InterPro" id="IPR036728">
    <property type="entry name" value="PBP_GOBP_sf"/>
</dbReference>
<evidence type="ECO:0000256" key="5">
    <source>
        <dbReference type="SAM" id="SignalP"/>
    </source>
</evidence>
<keyword evidence="4" id="KW-0800">Toxin</keyword>
<dbReference type="SMART" id="SM00708">
    <property type="entry name" value="PhBP"/>
    <property type="match status" value="1"/>
</dbReference>
<feature type="chain" id="PRO_5008406261" description="Proteinral odorant-binding protein 56d" evidence="5">
    <location>
        <begin position="20"/>
        <end position="135"/>
    </location>
</feature>
<evidence type="ECO:0000313" key="6">
    <source>
        <dbReference type="EnsemblMetazoa" id="LLOJ010014-PA"/>
    </source>
</evidence>
<comment type="subcellular location">
    <subcellularLocation>
        <location evidence="1">Secreted</location>
    </subcellularLocation>
</comment>
<dbReference type="CDD" id="cd23992">
    <property type="entry name" value="PBP_GOBP"/>
    <property type="match status" value="1"/>
</dbReference>